<proteinExistence type="predicted"/>
<comment type="caution">
    <text evidence="2">The sequence shown here is derived from an EMBL/GenBank/DDBJ whole genome shotgun (WGS) entry which is preliminary data.</text>
</comment>
<keyword evidence="3" id="KW-1185">Reference proteome</keyword>
<name>A0ABQ2BPG8_9BACL</name>
<evidence type="ECO:0000313" key="2">
    <source>
        <dbReference type="EMBL" id="GGI44467.1"/>
    </source>
</evidence>
<protein>
    <submittedName>
        <fullName evidence="2">Uncharacterized protein</fullName>
    </submittedName>
</protein>
<evidence type="ECO:0000256" key="1">
    <source>
        <dbReference type="SAM" id="MobiDB-lite"/>
    </source>
</evidence>
<accession>A0ABQ2BPG8</accession>
<evidence type="ECO:0000313" key="3">
    <source>
        <dbReference type="Proteomes" id="UP000615455"/>
    </source>
</evidence>
<reference evidence="3" key="1">
    <citation type="journal article" date="2019" name="Int. J. Syst. Evol. Microbiol.">
        <title>The Global Catalogue of Microorganisms (GCM) 10K type strain sequencing project: providing services to taxonomists for standard genome sequencing and annotation.</title>
        <authorList>
            <consortium name="The Broad Institute Genomics Platform"/>
            <consortium name="The Broad Institute Genome Sequencing Center for Infectious Disease"/>
            <person name="Wu L."/>
            <person name="Ma J."/>
        </authorList>
    </citation>
    <scope>NUCLEOTIDE SEQUENCE [LARGE SCALE GENOMIC DNA]</scope>
    <source>
        <strain evidence="3">CGMCC 1.15043</strain>
    </source>
</reference>
<gene>
    <name evidence="2" type="ORF">GCM10008018_07250</name>
</gene>
<dbReference type="Proteomes" id="UP000615455">
    <property type="component" value="Unassembled WGS sequence"/>
</dbReference>
<feature type="compositionally biased region" description="Polar residues" evidence="1">
    <location>
        <begin position="67"/>
        <end position="86"/>
    </location>
</feature>
<feature type="region of interest" description="Disordered" evidence="1">
    <location>
        <begin position="49"/>
        <end position="86"/>
    </location>
</feature>
<sequence>MRVWREIRVPGDSYLRPIPSNYSYSKTKEPCKQEPCKLLFAEKREGRGGTGVLESLGAQGHPESLRAQGQVTEFNANKSPPGNSYP</sequence>
<dbReference type="EMBL" id="BMHE01000002">
    <property type="protein sequence ID" value="GGI44467.1"/>
    <property type="molecule type" value="Genomic_DNA"/>
</dbReference>
<organism evidence="2 3">
    <name type="scientific">Paenibacillus marchantiophytorum</name>
    <dbReference type="NCBI Taxonomy" id="1619310"/>
    <lineage>
        <taxon>Bacteria</taxon>
        <taxon>Bacillati</taxon>
        <taxon>Bacillota</taxon>
        <taxon>Bacilli</taxon>
        <taxon>Bacillales</taxon>
        <taxon>Paenibacillaceae</taxon>
        <taxon>Paenibacillus</taxon>
    </lineage>
</organism>